<reference evidence="2 3" key="1">
    <citation type="journal article" date="2019" name="Nat. Ecol. Evol.">
        <title>Megaphylogeny resolves global patterns of mushroom evolution.</title>
        <authorList>
            <person name="Varga T."/>
            <person name="Krizsan K."/>
            <person name="Foldi C."/>
            <person name="Dima B."/>
            <person name="Sanchez-Garcia M."/>
            <person name="Sanchez-Ramirez S."/>
            <person name="Szollosi G.J."/>
            <person name="Szarkandi J.G."/>
            <person name="Papp V."/>
            <person name="Albert L."/>
            <person name="Andreopoulos W."/>
            <person name="Angelini C."/>
            <person name="Antonin V."/>
            <person name="Barry K.W."/>
            <person name="Bougher N.L."/>
            <person name="Buchanan P."/>
            <person name="Buyck B."/>
            <person name="Bense V."/>
            <person name="Catcheside P."/>
            <person name="Chovatia M."/>
            <person name="Cooper J."/>
            <person name="Damon W."/>
            <person name="Desjardin D."/>
            <person name="Finy P."/>
            <person name="Geml J."/>
            <person name="Haridas S."/>
            <person name="Hughes K."/>
            <person name="Justo A."/>
            <person name="Karasinski D."/>
            <person name="Kautmanova I."/>
            <person name="Kiss B."/>
            <person name="Kocsube S."/>
            <person name="Kotiranta H."/>
            <person name="LaButti K.M."/>
            <person name="Lechner B.E."/>
            <person name="Liimatainen K."/>
            <person name="Lipzen A."/>
            <person name="Lukacs Z."/>
            <person name="Mihaltcheva S."/>
            <person name="Morgado L.N."/>
            <person name="Niskanen T."/>
            <person name="Noordeloos M.E."/>
            <person name="Ohm R.A."/>
            <person name="Ortiz-Santana B."/>
            <person name="Ovrebo C."/>
            <person name="Racz N."/>
            <person name="Riley R."/>
            <person name="Savchenko A."/>
            <person name="Shiryaev A."/>
            <person name="Soop K."/>
            <person name="Spirin V."/>
            <person name="Szebenyi C."/>
            <person name="Tomsovsky M."/>
            <person name="Tulloss R.E."/>
            <person name="Uehling J."/>
            <person name="Grigoriev I.V."/>
            <person name="Vagvolgyi C."/>
            <person name="Papp T."/>
            <person name="Martin F.M."/>
            <person name="Miettinen O."/>
            <person name="Hibbett D.S."/>
            <person name="Nagy L.G."/>
        </authorList>
    </citation>
    <scope>NUCLEOTIDE SEQUENCE [LARGE SCALE GENOMIC DNA]</scope>
    <source>
        <strain evidence="2 3">OMC1185</strain>
    </source>
</reference>
<feature type="compositionally biased region" description="Basic and acidic residues" evidence="1">
    <location>
        <begin position="316"/>
        <end position="329"/>
    </location>
</feature>
<feature type="compositionally biased region" description="Low complexity" evidence="1">
    <location>
        <begin position="330"/>
        <end position="343"/>
    </location>
</feature>
<accession>A0A5C3N656</accession>
<feature type="region of interest" description="Disordered" evidence="1">
    <location>
        <begin position="244"/>
        <end position="393"/>
    </location>
</feature>
<evidence type="ECO:0000313" key="2">
    <source>
        <dbReference type="EMBL" id="TFK51976.1"/>
    </source>
</evidence>
<organism evidence="2 3">
    <name type="scientific">Heliocybe sulcata</name>
    <dbReference type="NCBI Taxonomy" id="5364"/>
    <lineage>
        <taxon>Eukaryota</taxon>
        <taxon>Fungi</taxon>
        <taxon>Dikarya</taxon>
        <taxon>Basidiomycota</taxon>
        <taxon>Agaricomycotina</taxon>
        <taxon>Agaricomycetes</taxon>
        <taxon>Gloeophyllales</taxon>
        <taxon>Gloeophyllaceae</taxon>
        <taxon>Heliocybe</taxon>
    </lineage>
</organism>
<proteinExistence type="predicted"/>
<feature type="compositionally biased region" description="Basic and acidic residues" evidence="1">
    <location>
        <begin position="355"/>
        <end position="385"/>
    </location>
</feature>
<feature type="region of interest" description="Disordered" evidence="1">
    <location>
        <begin position="400"/>
        <end position="419"/>
    </location>
</feature>
<evidence type="ECO:0000256" key="1">
    <source>
        <dbReference type="SAM" id="MobiDB-lite"/>
    </source>
</evidence>
<dbReference type="AlphaFoldDB" id="A0A5C3N656"/>
<feature type="compositionally biased region" description="Basic and acidic residues" evidence="1">
    <location>
        <begin position="1"/>
        <end position="26"/>
    </location>
</feature>
<dbReference type="EMBL" id="ML213510">
    <property type="protein sequence ID" value="TFK51976.1"/>
    <property type="molecule type" value="Genomic_DNA"/>
</dbReference>
<feature type="region of interest" description="Disordered" evidence="1">
    <location>
        <begin position="496"/>
        <end position="561"/>
    </location>
</feature>
<feature type="compositionally biased region" description="Polar residues" evidence="1">
    <location>
        <begin position="59"/>
        <end position="71"/>
    </location>
</feature>
<dbReference type="Proteomes" id="UP000305948">
    <property type="component" value="Unassembled WGS sequence"/>
</dbReference>
<keyword evidence="3" id="KW-1185">Reference proteome</keyword>
<name>A0A5C3N656_9AGAM</name>
<sequence>MSRQDSAKRSREHDGGHEEVAERGRDASQFPAKRPRQLASSTGVPAGPNAGPGDDRTCRSNLSTSEDSVVSSLRSFHYEVDRPRENSRLPAVGRTIYSHYASMVAGSGATVTNTSSSSAIGLNKRPAARATLPRPTNVDRRRLAARQPVREQNIPLPPICNRDIAERMGHLPWGPSYSTGFVQAQPERGVCEDGVQIPHSVAVEPEAPLPPIFGRGIARSPIWYFPSITEYAPTQPGNELAKDVAASATGARESSKPSRMRSKSTKSTSMLARPKNEDASNLSRIAHPPRTRQIASCKEDGTEVQDEPVPAIQGDPARDSARDSSDHASDMAPSKASTSPTPSHQMTNAQSGPVGEKREDSPDHTEAAELPDYRPELPRLPKSEHSSVSSACDRTSHHYLAENDGAPSTWPDSPEHVEAEDEWEQLYPVSFLRSQVSDGAGVGALLTDEHMRLRCAPATPNPFVQALKPVVSLDDTFEPLPAVDLEFDLSFEVQAAVQPSDPAESLKDGQNDPVPNSDEEKKEDEEEEEERKLPHFVRLQSLPPRDESDSDSDTESEWVSD</sequence>
<feature type="compositionally biased region" description="Acidic residues" evidence="1">
    <location>
        <begin position="548"/>
        <end position="561"/>
    </location>
</feature>
<evidence type="ECO:0000313" key="3">
    <source>
        <dbReference type="Proteomes" id="UP000305948"/>
    </source>
</evidence>
<feature type="region of interest" description="Disordered" evidence="1">
    <location>
        <begin position="1"/>
        <end position="71"/>
    </location>
</feature>
<gene>
    <name evidence="2" type="ORF">OE88DRAFT_1493015</name>
</gene>
<protein>
    <submittedName>
        <fullName evidence="2">Uncharacterized protein</fullName>
    </submittedName>
</protein>